<keyword evidence="2" id="KW-1185">Reference proteome</keyword>
<protein>
    <submittedName>
        <fullName evidence="1">Type II toxin-antitoxin system RelE/ParE family toxin</fullName>
    </submittedName>
</protein>
<evidence type="ECO:0000313" key="1">
    <source>
        <dbReference type="EMBL" id="TXR54148.1"/>
    </source>
</evidence>
<dbReference type="Pfam" id="PF06296">
    <property type="entry name" value="RelE"/>
    <property type="match status" value="1"/>
</dbReference>
<dbReference type="PIRSF" id="PIRSF018634">
    <property type="entry name" value="UCP018634"/>
    <property type="match status" value="1"/>
</dbReference>
<accession>A0A5C8ZAF3</accession>
<reference evidence="1 2" key="1">
    <citation type="submission" date="2019-07" db="EMBL/GenBank/DDBJ databases">
        <title>Reinekea sp. strain SSH23 genome sequencing and assembly.</title>
        <authorList>
            <person name="Kim I."/>
        </authorList>
    </citation>
    <scope>NUCLEOTIDE SEQUENCE [LARGE SCALE GENOMIC DNA]</scope>
    <source>
        <strain evidence="1 2">SSH23</strain>
    </source>
</reference>
<name>A0A5C8ZAF3_9GAMM</name>
<comment type="caution">
    <text evidence="1">The sequence shown here is derived from an EMBL/GenBank/DDBJ whole genome shotgun (WGS) entry which is preliminary data.</text>
</comment>
<dbReference type="Proteomes" id="UP000321764">
    <property type="component" value="Unassembled WGS sequence"/>
</dbReference>
<proteinExistence type="predicted"/>
<gene>
    <name evidence="1" type="ORF">FME95_06325</name>
</gene>
<dbReference type="OrthoDB" id="8607264at2"/>
<dbReference type="EMBL" id="VKAD01000001">
    <property type="protein sequence ID" value="TXR54148.1"/>
    <property type="molecule type" value="Genomic_DNA"/>
</dbReference>
<dbReference type="InterPro" id="IPR009387">
    <property type="entry name" value="HigB-2"/>
</dbReference>
<sequence>MEYTLIYKTKVFASLTKKEALPDSDLINACKEMSNGLFDADLGGNVYKKRIASGTKGKSGGFRTIIGAVIGDKYFFLYAFAKSDRANINAKEKLALKELAKEFLAFSQDELNQLIEDGELIKVGKL</sequence>
<organism evidence="1 2">
    <name type="scientific">Reinekea thalattae</name>
    <dbReference type="NCBI Taxonomy" id="2593301"/>
    <lineage>
        <taxon>Bacteria</taxon>
        <taxon>Pseudomonadati</taxon>
        <taxon>Pseudomonadota</taxon>
        <taxon>Gammaproteobacteria</taxon>
        <taxon>Oceanospirillales</taxon>
        <taxon>Saccharospirillaceae</taxon>
        <taxon>Reinekea</taxon>
    </lineage>
</organism>
<evidence type="ECO:0000313" key="2">
    <source>
        <dbReference type="Proteomes" id="UP000321764"/>
    </source>
</evidence>
<dbReference type="AlphaFoldDB" id="A0A5C8ZAF3"/>